<evidence type="ECO:0000259" key="1">
    <source>
        <dbReference type="PROSITE" id="PS50075"/>
    </source>
</evidence>
<dbReference type="EMBL" id="LS423452">
    <property type="protein sequence ID" value="SPS04706.1"/>
    <property type="molecule type" value="Genomic_DNA"/>
</dbReference>
<sequence length="87" mass="9713">MTSRSREEIRQAIVYALGGIAPEIDPASIAADLPLREQIDMDSFDFLNLIIRVHEILGIDIPEQDYAKLVTLNGAVEYLARRCAAQQ</sequence>
<dbReference type="SUPFAM" id="SSF47336">
    <property type="entry name" value="ACP-like"/>
    <property type="match status" value="1"/>
</dbReference>
<gene>
    <name evidence="2" type="ORF">NITFAB_0295</name>
</gene>
<feature type="domain" description="Carrier" evidence="1">
    <location>
        <begin position="4"/>
        <end position="83"/>
    </location>
</feature>
<dbReference type="Gene3D" id="1.10.1200.10">
    <property type="entry name" value="ACP-like"/>
    <property type="match status" value="1"/>
</dbReference>
<evidence type="ECO:0000313" key="2">
    <source>
        <dbReference type="EMBL" id="SPS04706.1"/>
    </source>
</evidence>
<proteinExistence type="predicted"/>
<reference evidence="2" key="1">
    <citation type="submission" date="2018-05" db="EMBL/GenBank/DDBJ databases">
        <authorList>
            <person name="Lanie J.A."/>
            <person name="Ng W.-L."/>
            <person name="Kazmierczak K.M."/>
            <person name="Andrzejewski T.M."/>
            <person name="Davidsen T.M."/>
            <person name="Wayne K.J."/>
            <person name="Tettelin H."/>
            <person name="Glass J.I."/>
            <person name="Rusch D."/>
            <person name="Podicherti R."/>
            <person name="Tsui H.-C.T."/>
            <person name="Winkler M.E."/>
        </authorList>
    </citation>
    <scope>NUCLEOTIDE SEQUENCE</scope>
    <source>
        <strain evidence="2">KNB</strain>
    </source>
</reference>
<protein>
    <submittedName>
        <fullName evidence="2">Phosphopantetheine-binding</fullName>
    </submittedName>
</protein>
<dbReference type="AlphaFoldDB" id="A0A2X0SFZ4"/>
<dbReference type="InterPro" id="IPR036736">
    <property type="entry name" value="ACP-like_sf"/>
</dbReference>
<dbReference type="PROSITE" id="PS50075">
    <property type="entry name" value="CARRIER"/>
    <property type="match status" value="1"/>
</dbReference>
<accession>A0A2X0SFZ4</accession>
<dbReference type="Pfam" id="PF00550">
    <property type="entry name" value="PP-binding"/>
    <property type="match status" value="1"/>
</dbReference>
<dbReference type="InterPro" id="IPR009081">
    <property type="entry name" value="PP-bd_ACP"/>
</dbReference>
<name>A0A2X0SFZ4_9PROT</name>
<organism evidence="2">
    <name type="scientific">Candidatus Nitrotoga fabula</name>
    <dbReference type="NCBI Taxonomy" id="2182327"/>
    <lineage>
        <taxon>Bacteria</taxon>
        <taxon>Pseudomonadati</taxon>
        <taxon>Pseudomonadota</taxon>
        <taxon>Betaproteobacteria</taxon>
        <taxon>Nitrosomonadales</taxon>
        <taxon>Gallionellaceae</taxon>
        <taxon>Candidatus Nitrotoga</taxon>
    </lineage>
</organism>